<dbReference type="InParanoid" id="C2L0Y3"/>
<sequence>DYRPILHYSLHLLIFQFFTSQDFASTRLRLLHIQTYIAENLLFAAPFFVLKNATFPKMKKNKAIPG</sequence>
<accession>C2L0Y3</accession>
<gene>
    <name evidence="2" type="ORF">HMPREF6123_2402</name>
</gene>
<organism evidence="2 3">
    <name type="scientific">Oribacterium sinus F0268</name>
    <dbReference type="NCBI Taxonomy" id="585501"/>
    <lineage>
        <taxon>Bacteria</taxon>
        <taxon>Bacillati</taxon>
        <taxon>Bacillota</taxon>
        <taxon>Clostridia</taxon>
        <taxon>Lachnospirales</taxon>
        <taxon>Lachnospiraceae</taxon>
        <taxon>Oribacterium</taxon>
    </lineage>
</organism>
<keyword evidence="1" id="KW-0812">Transmembrane</keyword>
<protein>
    <submittedName>
        <fullName evidence="2">Uncharacterized protein</fullName>
    </submittedName>
</protein>
<feature type="non-terminal residue" evidence="2">
    <location>
        <position position="1"/>
    </location>
</feature>
<dbReference type="Proteomes" id="UP000004121">
    <property type="component" value="Unassembled WGS sequence"/>
</dbReference>
<proteinExistence type="predicted"/>
<feature type="transmembrane region" description="Helical" evidence="1">
    <location>
        <begin position="33"/>
        <end position="50"/>
    </location>
</feature>
<dbReference type="AlphaFoldDB" id="C2L0Y3"/>
<dbReference type="HOGENOM" id="CLU_2837311_0_0_9"/>
<dbReference type="EMBL" id="ACKX01000225">
    <property type="protein sequence ID" value="EEJ50323.1"/>
    <property type="molecule type" value="Genomic_DNA"/>
</dbReference>
<keyword evidence="3" id="KW-1185">Reference proteome</keyword>
<comment type="caution">
    <text evidence="2">The sequence shown here is derived from an EMBL/GenBank/DDBJ whole genome shotgun (WGS) entry which is preliminary data.</text>
</comment>
<reference evidence="2 3" key="1">
    <citation type="submission" date="2009-04" db="EMBL/GenBank/DDBJ databases">
        <authorList>
            <person name="Qin X."/>
            <person name="Bachman B."/>
            <person name="Battles P."/>
            <person name="Bell A."/>
            <person name="Bess C."/>
            <person name="Bickham C."/>
            <person name="Chaboub L."/>
            <person name="Chen D."/>
            <person name="Coyle M."/>
            <person name="Deiros D.R."/>
            <person name="Dinh H."/>
            <person name="Forbes L."/>
            <person name="Fowler G."/>
            <person name="Francisco L."/>
            <person name="Fu Q."/>
            <person name="Gubbala S."/>
            <person name="Hale W."/>
            <person name="Han Y."/>
            <person name="Hemphill L."/>
            <person name="Highlander S.K."/>
            <person name="Hirani K."/>
            <person name="Hogues M."/>
            <person name="Jackson L."/>
            <person name="Jakkamsetti A."/>
            <person name="Javaid M."/>
            <person name="Jiang H."/>
            <person name="Korchina V."/>
            <person name="Kovar C."/>
            <person name="Lara F."/>
            <person name="Lee S."/>
            <person name="Mata R."/>
            <person name="Mathew T."/>
            <person name="Moen C."/>
            <person name="Morales K."/>
            <person name="Munidasa M."/>
            <person name="Nazareth L."/>
            <person name="Ngo R."/>
            <person name="Nguyen L."/>
            <person name="Okwuonu G."/>
            <person name="Ongeri F."/>
            <person name="Patil S."/>
            <person name="Petrosino J."/>
            <person name="Pham C."/>
            <person name="Pham P."/>
            <person name="Pu L.-L."/>
            <person name="Puazo M."/>
            <person name="Raj R."/>
            <person name="Reid J."/>
            <person name="Rouhana J."/>
            <person name="Saada N."/>
            <person name="Shang Y."/>
            <person name="Simmons D."/>
            <person name="Thornton R."/>
            <person name="Warren J."/>
            <person name="Weissenberger G."/>
            <person name="Zhang J."/>
            <person name="Zhang L."/>
            <person name="Zhou C."/>
            <person name="Zhu D."/>
            <person name="Muzny D."/>
            <person name="Worley K."/>
            <person name="Gibbs R."/>
        </authorList>
    </citation>
    <scope>NUCLEOTIDE SEQUENCE [LARGE SCALE GENOMIC DNA]</scope>
    <source>
        <strain evidence="2 3">F0268</strain>
    </source>
</reference>
<keyword evidence="1" id="KW-1133">Transmembrane helix</keyword>
<keyword evidence="1" id="KW-0472">Membrane</keyword>
<evidence type="ECO:0000313" key="3">
    <source>
        <dbReference type="Proteomes" id="UP000004121"/>
    </source>
</evidence>
<evidence type="ECO:0000313" key="2">
    <source>
        <dbReference type="EMBL" id="EEJ50323.1"/>
    </source>
</evidence>
<evidence type="ECO:0000256" key="1">
    <source>
        <dbReference type="SAM" id="Phobius"/>
    </source>
</evidence>
<name>C2L0Y3_9FIRM</name>